<evidence type="ECO:0000313" key="2">
    <source>
        <dbReference type="EMBL" id="MPN39040.1"/>
    </source>
</evidence>
<keyword evidence="1" id="KW-1133">Transmembrane helix</keyword>
<keyword evidence="1" id="KW-0812">Transmembrane</keyword>
<organism evidence="2">
    <name type="scientific">bioreactor metagenome</name>
    <dbReference type="NCBI Taxonomy" id="1076179"/>
    <lineage>
        <taxon>unclassified sequences</taxon>
        <taxon>metagenomes</taxon>
        <taxon>ecological metagenomes</taxon>
    </lineage>
</organism>
<dbReference type="AlphaFoldDB" id="A0A645HJW7"/>
<sequence length="144" mass="16129">MQCEYSRATLITANISRLISLGLVCKVGVDYFTAGLLNISLLIAAVFLYVAAKAELKIAGYRTMRILANKKADLASRGYLPTTHYTAVANSSVRDIVRLFEPERYHIILIVDDAHRIQATLTETEVWEALPNHGLYAKMRDFIP</sequence>
<reference evidence="2" key="1">
    <citation type="submission" date="2019-08" db="EMBL/GenBank/DDBJ databases">
        <authorList>
            <person name="Kucharzyk K."/>
            <person name="Murdoch R.W."/>
            <person name="Higgins S."/>
            <person name="Loffler F."/>
        </authorList>
    </citation>
    <scope>NUCLEOTIDE SEQUENCE</scope>
</reference>
<name>A0A645HJW7_9ZZZZ</name>
<dbReference type="SUPFAM" id="SSF54631">
    <property type="entry name" value="CBS-domain pair"/>
    <property type="match status" value="1"/>
</dbReference>
<feature type="transmembrane region" description="Helical" evidence="1">
    <location>
        <begin position="31"/>
        <end position="52"/>
    </location>
</feature>
<accession>A0A645HJW7</accession>
<proteinExistence type="predicted"/>
<keyword evidence="1" id="KW-0472">Membrane</keyword>
<evidence type="ECO:0000256" key="1">
    <source>
        <dbReference type="SAM" id="Phobius"/>
    </source>
</evidence>
<dbReference type="EMBL" id="VSSQ01094627">
    <property type="protein sequence ID" value="MPN39040.1"/>
    <property type="molecule type" value="Genomic_DNA"/>
</dbReference>
<dbReference type="InterPro" id="IPR046342">
    <property type="entry name" value="CBS_dom_sf"/>
</dbReference>
<protein>
    <submittedName>
        <fullName evidence="2">Uncharacterized protein</fullName>
    </submittedName>
</protein>
<comment type="caution">
    <text evidence="2">The sequence shown here is derived from an EMBL/GenBank/DDBJ whole genome shotgun (WGS) entry which is preliminary data.</text>
</comment>
<gene>
    <name evidence="2" type="ORF">SDC9_186566</name>
</gene>